<evidence type="ECO:0000256" key="2">
    <source>
        <dbReference type="ARBA" id="ARBA00022475"/>
    </source>
</evidence>
<sequence>MSDTILTLLIDHQFPAIFLGAVFLGETIILSAAYLAGQGMWSITTVFWLAMLGTVLSDVAWFLFGQSIFSATKRWREKQLSSERLLKKLESITGSRPFLALLFIKFLYGTRILTIVYLSARKIRPWKFIFFDTLGTIIWLVVMLTVGWLAGRGVSNIISVVDKTEYALLVLVVIIILYRVITVWTEKRLIKK</sequence>
<dbReference type="PANTHER" id="PTHR42709:SF6">
    <property type="entry name" value="UNDECAPRENYL PHOSPHATE TRANSPORTER A"/>
    <property type="match status" value="1"/>
</dbReference>
<evidence type="ECO:0000313" key="9">
    <source>
        <dbReference type="Proteomes" id="UP000230292"/>
    </source>
</evidence>
<keyword evidence="3 6" id="KW-0812">Transmembrane</keyword>
<feature type="transmembrane region" description="Helical" evidence="6">
    <location>
        <begin position="166"/>
        <end position="185"/>
    </location>
</feature>
<dbReference type="PANTHER" id="PTHR42709">
    <property type="entry name" value="ALKALINE PHOSPHATASE LIKE PROTEIN"/>
    <property type="match status" value="1"/>
</dbReference>
<evidence type="ECO:0000256" key="4">
    <source>
        <dbReference type="ARBA" id="ARBA00022989"/>
    </source>
</evidence>
<keyword evidence="5 6" id="KW-0472">Membrane</keyword>
<dbReference type="InterPro" id="IPR051311">
    <property type="entry name" value="DedA_domain"/>
</dbReference>
<reference evidence="8 9" key="1">
    <citation type="submission" date="2017-09" db="EMBL/GenBank/DDBJ databases">
        <title>Depth-based differentiation of microbial function through sediment-hosted aquifers and enrichment of novel symbionts in the deep terrestrial subsurface.</title>
        <authorList>
            <person name="Probst A.J."/>
            <person name="Ladd B."/>
            <person name="Jarett J.K."/>
            <person name="Geller-Mcgrath D.E."/>
            <person name="Sieber C.M."/>
            <person name="Emerson J.B."/>
            <person name="Anantharaman K."/>
            <person name="Thomas B.C."/>
            <person name="Malmstrom R."/>
            <person name="Stieglmeier M."/>
            <person name="Klingl A."/>
            <person name="Woyke T."/>
            <person name="Ryan C.M."/>
            <person name="Banfield J.F."/>
        </authorList>
    </citation>
    <scope>NUCLEOTIDE SEQUENCE [LARGE SCALE GENOMIC DNA]</scope>
    <source>
        <strain evidence="8">CG15_BIG_FIL_POST_REV_8_21_14_020_45_12</strain>
    </source>
</reference>
<protein>
    <recommendedName>
        <fullName evidence="7">VTT domain-containing protein</fullName>
    </recommendedName>
</protein>
<evidence type="ECO:0000256" key="3">
    <source>
        <dbReference type="ARBA" id="ARBA00022692"/>
    </source>
</evidence>
<feature type="transmembrane region" description="Helical" evidence="6">
    <location>
        <begin position="130"/>
        <end position="151"/>
    </location>
</feature>
<evidence type="ECO:0000259" key="7">
    <source>
        <dbReference type="Pfam" id="PF09335"/>
    </source>
</evidence>
<comment type="subcellular location">
    <subcellularLocation>
        <location evidence="1">Cell membrane</location>
        <topology evidence="1">Multi-pass membrane protein</topology>
    </subcellularLocation>
</comment>
<gene>
    <name evidence="8" type="ORF">COW24_04960</name>
</gene>
<evidence type="ECO:0000256" key="5">
    <source>
        <dbReference type="ARBA" id="ARBA00023136"/>
    </source>
</evidence>
<name>A0A2M7H2S4_9BACT</name>
<keyword evidence="2" id="KW-1003">Cell membrane</keyword>
<keyword evidence="4 6" id="KW-1133">Transmembrane helix</keyword>
<accession>A0A2M7H2S4</accession>
<feature type="transmembrane region" description="Helical" evidence="6">
    <location>
        <begin position="98"/>
        <end position="118"/>
    </location>
</feature>
<organism evidence="8 9">
    <name type="scientific">Candidatus Kerfeldbacteria bacterium CG15_BIG_FIL_POST_REV_8_21_14_020_45_12</name>
    <dbReference type="NCBI Taxonomy" id="2014247"/>
    <lineage>
        <taxon>Bacteria</taxon>
        <taxon>Candidatus Kerfeldiibacteriota</taxon>
    </lineage>
</organism>
<comment type="caution">
    <text evidence="8">The sequence shown here is derived from an EMBL/GenBank/DDBJ whole genome shotgun (WGS) entry which is preliminary data.</text>
</comment>
<feature type="domain" description="VTT" evidence="7">
    <location>
        <begin position="26"/>
        <end position="148"/>
    </location>
</feature>
<dbReference type="AlphaFoldDB" id="A0A2M7H2S4"/>
<dbReference type="GO" id="GO:0005886">
    <property type="term" value="C:plasma membrane"/>
    <property type="evidence" value="ECO:0007669"/>
    <property type="project" value="UniProtKB-SubCell"/>
</dbReference>
<evidence type="ECO:0000256" key="6">
    <source>
        <dbReference type="SAM" id="Phobius"/>
    </source>
</evidence>
<feature type="transmembrane region" description="Helical" evidence="6">
    <location>
        <begin position="43"/>
        <end position="64"/>
    </location>
</feature>
<dbReference type="Proteomes" id="UP000230292">
    <property type="component" value="Unassembled WGS sequence"/>
</dbReference>
<proteinExistence type="predicted"/>
<evidence type="ECO:0000313" key="8">
    <source>
        <dbReference type="EMBL" id="PIW36530.1"/>
    </source>
</evidence>
<dbReference type="InterPro" id="IPR032816">
    <property type="entry name" value="VTT_dom"/>
</dbReference>
<dbReference type="Pfam" id="PF09335">
    <property type="entry name" value="VTT_dom"/>
    <property type="match status" value="1"/>
</dbReference>
<dbReference type="EMBL" id="PFGC01000050">
    <property type="protein sequence ID" value="PIW36530.1"/>
    <property type="molecule type" value="Genomic_DNA"/>
</dbReference>
<evidence type="ECO:0000256" key="1">
    <source>
        <dbReference type="ARBA" id="ARBA00004651"/>
    </source>
</evidence>
<feature type="transmembrane region" description="Helical" evidence="6">
    <location>
        <begin position="16"/>
        <end position="36"/>
    </location>
</feature>